<dbReference type="AlphaFoldDB" id="A0A3B5M4U5"/>
<accession>A0A3B5M4U5</accession>
<feature type="coiled-coil region" evidence="3">
    <location>
        <begin position="530"/>
        <end position="564"/>
    </location>
</feature>
<organism evidence="4 5">
    <name type="scientific">Xiphophorus couchianus</name>
    <name type="common">Monterrey platyfish</name>
    <dbReference type="NCBI Taxonomy" id="32473"/>
    <lineage>
        <taxon>Eukaryota</taxon>
        <taxon>Metazoa</taxon>
        <taxon>Chordata</taxon>
        <taxon>Craniata</taxon>
        <taxon>Vertebrata</taxon>
        <taxon>Euteleostomi</taxon>
        <taxon>Actinopterygii</taxon>
        <taxon>Neopterygii</taxon>
        <taxon>Teleostei</taxon>
        <taxon>Neoteleostei</taxon>
        <taxon>Acanthomorphata</taxon>
        <taxon>Ovalentaria</taxon>
        <taxon>Atherinomorphae</taxon>
        <taxon>Cyprinodontiformes</taxon>
        <taxon>Poeciliidae</taxon>
        <taxon>Poeciliinae</taxon>
        <taxon>Xiphophorus</taxon>
    </lineage>
</organism>
<proteinExistence type="predicted"/>
<dbReference type="FunFam" id="1.20.58.60:FF:000019">
    <property type="entry name" value="Spectrin beta chain"/>
    <property type="match status" value="1"/>
</dbReference>
<dbReference type="InterPro" id="IPR018159">
    <property type="entry name" value="Spectrin/alpha-actinin"/>
</dbReference>
<protein>
    <recommendedName>
        <fullName evidence="6">Spectrin, beta, non-erythrocytic 4a</fullName>
    </recommendedName>
</protein>
<dbReference type="Pfam" id="PF00435">
    <property type="entry name" value="Spectrin"/>
    <property type="match status" value="5"/>
</dbReference>
<dbReference type="Proteomes" id="UP000261380">
    <property type="component" value="Unplaced"/>
</dbReference>
<evidence type="ECO:0000313" key="4">
    <source>
        <dbReference type="Ensembl" id="ENSXCOP00000016441.1"/>
    </source>
</evidence>
<dbReference type="GO" id="GO:0003779">
    <property type="term" value="F:actin binding"/>
    <property type="evidence" value="ECO:0007669"/>
    <property type="project" value="UniProtKB-KW"/>
</dbReference>
<evidence type="ECO:0000256" key="1">
    <source>
        <dbReference type="ARBA" id="ARBA00022737"/>
    </source>
</evidence>
<dbReference type="SUPFAM" id="SSF46966">
    <property type="entry name" value="Spectrin repeat"/>
    <property type="match status" value="4"/>
</dbReference>
<dbReference type="CDD" id="cd00176">
    <property type="entry name" value="SPEC"/>
    <property type="match status" value="1"/>
</dbReference>
<evidence type="ECO:0000256" key="2">
    <source>
        <dbReference type="ARBA" id="ARBA00023203"/>
    </source>
</evidence>
<dbReference type="PANTHER" id="PTHR11915">
    <property type="entry name" value="SPECTRIN/FILAMIN RELATED CYTOSKELETAL PROTEIN"/>
    <property type="match status" value="1"/>
</dbReference>
<dbReference type="Gene3D" id="1.20.58.60">
    <property type="match status" value="3"/>
</dbReference>
<keyword evidence="1" id="KW-0677">Repeat</keyword>
<evidence type="ECO:0000256" key="3">
    <source>
        <dbReference type="SAM" id="Coils"/>
    </source>
</evidence>
<dbReference type="Ensembl" id="ENSXCOT00000016648.1">
    <property type="protein sequence ID" value="ENSXCOP00000016441.1"/>
    <property type="gene ID" value="ENSXCOG00000012406.1"/>
</dbReference>
<dbReference type="InterPro" id="IPR002017">
    <property type="entry name" value="Spectrin_repeat"/>
</dbReference>
<keyword evidence="3" id="KW-0175">Coiled coil</keyword>
<keyword evidence="5" id="KW-1185">Reference proteome</keyword>
<dbReference type="SMART" id="SM00150">
    <property type="entry name" value="SPEC"/>
    <property type="match status" value="5"/>
</dbReference>
<sequence>MLMARDTARDEAQKLHRKWLKHQAFMAELARNKEWLAKIEQEGLELIQEKPELRPVVQQKLEEIRECWSDLETTTKAKARQLFENNKPEPAVKSYSDLDSQLSHLEQQPPQLEQAHHLPTFNEQLQKFQASANALLGRPEETFTASIMSSNKTFSSAAACQKGNCHPRCINFLKLANKFRHSVICDMWIQERLPLASCKDYGNNLQSVQQHVKKHQLTGRRARIEEVLDRAAIIASLRTPEVDFVREGAGHVRQLWEVLQLETERRSVMLDAALQSQQYYSEAAKVESWLSGQKLHVANEEKGTEEASTLQLLKAHLALEQTVETYAETVGMLSQQCQHLLELGHPESEQITKQQSHIDRLYVSLKDMVEHRKTKLEQQYWLYQLNKEVEELEKWITEREAVASSTELGHDLEEVTVLQERFTKFASETNSVGEQRMEQVNKMVNEMIDCGHSDAATIAEWKDGLNESWADLLELIETRRQMLAASQQLHKFFTDCKEVLAQITGKMKQLPEVRACQANITNPATLQRLMHSFEHALQLLVAQVRQLQENAAQLRTIYAGEKAEAIMVKEQEVMDAWKELLSSCEASRIQVTSVTDKVQFFSVVRENLMWMEGIMDIVSSLLLVCVEVVESA</sequence>
<name>A0A3B5M4U5_9TELE</name>
<keyword evidence="2" id="KW-0009">Actin-binding</keyword>
<reference evidence="4" key="1">
    <citation type="submission" date="2025-08" db="UniProtKB">
        <authorList>
            <consortium name="Ensembl"/>
        </authorList>
    </citation>
    <scope>IDENTIFICATION</scope>
</reference>
<evidence type="ECO:0000313" key="5">
    <source>
        <dbReference type="Proteomes" id="UP000261380"/>
    </source>
</evidence>
<dbReference type="GeneTree" id="ENSGT00940000156343"/>
<evidence type="ECO:0008006" key="6">
    <source>
        <dbReference type="Google" id="ProtNLM"/>
    </source>
</evidence>
<reference evidence="4" key="2">
    <citation type="submission" date="2025-09" db="UniProtKB">
        <authorList>
            <consortium name="Ensembl"/>
        </authorList>
    </citation>
    <scope>IDENTIFICATION</scope>
</reference>